<evidence type="ECO:0000313" key="6">
    <source>
        <dbReference type="EMBL" id="KAF2865468.1"/>
    </source>
</evidence>
<reference evidence="6 7" key="1">
    <citation type="submission" date="2020-01" db="EMBL/GenBank/DDBJ databases">
        <authorList>
            <consortium name="DOE Joint Genome Institute"/>
            <person name="Haridas S."/>
            <person name="Albert R."/>
            <person name="Binder M."/>
            <person name="Bloem J."/>
            <person name="Labutti K."/>
            <person name="Salamov A."/>
            <person name="Andreopoulos B."/>
            <person name="Baker S.E."/>
            <person name="Barry K."/>
            <person name="Bills G."/>
            <person name="Bluhm B.H."/>
            <person name="Cannon C."/>
            <person name="Castanera R."/>
            <person name="Culley D.E."/>
            <person name="Daum C."/>
            <person name="Ezra D."/>
            <person name="Gonzalez J.B."/>
            <person name="Henrissat B."/>
            <person name="Kuo A."/>
            <person name="Liang C."/>
            <person name="Lipzen A."/>
            <person name="Lutzoni F."/>
            <person name="Magnuson J."/>
            <person name="Mondo S."/>
            <person name="Nolan M."/>
            <person name="Ohm R."/>
            <person name="Pangilinan J."/>
            <person name="Park H.-J.H."/>
            <person name="Ramirez L."/>
            <person name="Alfaro M."/>
            <person name="Sun H."/>
            <person name="Tritt A."/>
            <person name="Yoshinaga Y."/>
            <person name="Zwiers L.-H.L."/>
            <person name="Turgeon B.G."/>
            <person name="Goodwin S.B."/>
            <person name="Spatafora J.W."/>
            <person name="Crous P.W."/>
            <person name="Grigoriev I.V."/>
        </authorList>
    </citation>
    <scope>NUCLEOTIDE SEQUENCE [LARGE SCALE GENOMIC DNA]</scope>
    <source>
        <strain evidence="6 7">CBS 611.86</strain>
    </source>
</reference>
<feature type="active site" description="Nucleophile" evidence="4">
    <location>
        <position position="180"/>
    </location>
</feature>
<evidence type="ECO:0000256" key="4">
    <source>
        <dbReference type="PIRSR" id="PIRSR001112-1"/>
    </source>
</evidence>
<accession>A0A7C8HYV7</accession>
<dbReference type="GO" id="GO:0097176">
    <property type="term" value="P:epoxide metabolic process"/>
    <property type="evidence" value="ECO:0007669"/>
    <property type="project" value="TreeGrafter"/>
</dbReference>
<feature type="domain" description="Epoxide hydrolase N-terminal" evidence="5">
    <location>
        <begin position="4"/>
        <end position="115"/>
    </location>
</feature>
<dbReference type="PRINTS" id="PR00412">
    <property type="entry name" value="EPOXHYDRLASE"/>
</dbReference>
<dbReference type="InterPro" id="IPR029058">
    <property type="entry name" value="AB_hydrolase_fold"/>
</dbReference>
<keyword evidence="7" id="KW-1185">Reference proteome</keyword>
<organism evidence="6 7">
    <name type="scientific">Massariosphaeria phaeospora</name>
    <dbReference type="NCBI Taxonomy" id="100035"/>
    <lineage>
        <taxon>Eukaryota</taxon>
        <taxon>Fungi</taxon>
        <taxon>Dikarya</taxon>
        <taxon>Ascomycota</taxon>
        <taxon>Pezizomycotina</taxon>
        <taxon>Dothideomycetes</taxon>
        <taxon>Pleosporomycetidae</taxon>
        <taxon>Pleosporales</taxon>
        <taxon>Pleosporales incertae sedis</taxon>
        <taxon>Massariosphaeria</taxon>
    </lineage>
</organism>
<evidence type="ECO:0000256" key="2">
    <source>
        <dbReference type="ARBA" id="ARBA00022797"/>
    </source>
</evidence>
<dbReference type="OrthoDB" id="7130006at2759"/>
<dbReference type="EMBL" id="JAADJZ010000033">
    <property type="protein sequence ID" value="KAF2865468.1"/>
    <property type="molecule type" value="Genomic_DNA"/>
</dbReference>
<dbReference type="GO" id="GO:0004301">
    <property type="term" value="F:epoxide hydrolase activity"/>
    <property type="evidence" value="ECO:0007669"/>
    <property type="project" value="TreeGrafter"/>
</dbReference>
<dbReference type="PANTHER" id="PTHR21661:SF35">
    <property type="entry name" value="EPOXIDE HYDROLASE"/>
    <property type="match status" value="1"/>
</dbReference>
<gene>
    <name evidence="6" type="ORF">BDV95DRAFT_623751</name>
</gene>
<keyword evidence="2" id="KW-0058">Aromatic hydrocarbons catabolism</keyword>
<keyword evidence="3 6" id="KW-0378">Hydrolase</keyword>
<dbReference type="Pfam" id="PF06441">
    <property type="entry name" value="EHN"/>
    <property type="match status" value="1"/>
</dbReference>
<feature type="active site" description="Proton donor" evidence="4">
    <location>
        <position position="315"/>
    </location>
</feature>
<sequence>MDSIKPFTIAVPDARLQRLKQKLALSDFPNEPTDVQPWSLGTPLADLKRLAAYWENQFDWRAAEAKLNQFPQFTASIAVDGFDTYDVHCIHQKSKVENAIPLLFIHGWPGSFIEVTRMLPELVQGAGDAPAFHVVAPSLIDFGFSSASGKSGFGIDQHAEAYHKLMLALGYTEYVVQGGDLGSLIARSLALHYGPSHVKAHHLSNAAPAEPTAATHPALHAECQSTPLTASDLAGLARTAHFNTEGNGYYRKQATKPQTVASFMADSPTGLLAWLYECLHDWTDAYTWTDDELLTWICIYYFSTAGPGASTYIYYVMEHAQPHAFAASQTYSPVPLGVSRFAKDLLLLPRRWNATLGPVVFEREYERGGHFAGWERPDALVGDLRVMFGKGGGAYGVVEGKSGY</sequence>
<dbReference type="InterPro" id="IPR000639">
    <property type="entry name" value="Epox_hydrolase-like"/>
</dbReference>
<evidence type="ECO:0000256" key="1">
    <source>
        <dbReference type="ARBA" id="ARBA00010088"/>
    </source>
</evidence>
<comment type="similarity">
    <text evidence="1">Belongs to the peptidase S33 family.</text>
</comment>
<dbReference type="InterPro" id="IPR016292">
    <property type="entry name" value="Epoxide_hydrolase"/>
</dbReference>
<dbReference type="AlphaFoldDB" id="A0A7C8HYV7"/>
<evidence type="ECO:0000313" key="7">
    <source>
        <dbReference type="Proteomes" id="UP000481861"/>
    </source>
</evidence>
<feature type="active site" description="Proton acceptor" evidence="4">
    <location>
        <position position="370"/>
    </location>
</feature>
<dbReference type="PANTHER" id="PTHR21661">
    <property type="entry name" value="EPOXIDE HYDROLASE 1-RELATED"/>
    <property type="match status" value="1"/>
</dbReference>
<dbReference type="PIRSF" id="PIRSF001112">
    <property type="entry name" value="Epoxide_hydrolase"/>
    <property type="match status" value="1"/>
</dbReference>
<proteinExistence type="inferred from homology"/>
<evidence type="ECO:0000256" key="3">
    <source>
        <dbReference type="ARBA" id="ARBA00022801"/>
    </source>
</evidence>
<dbReference type="SUPFAM" id="SSF53474">
    <property type="entry name" value="alpha/beta-Hydrolases"/>
    <property type="match status" value="1"/>
</dbReference>
<evidence type="ECO:0000259" key="5">
    <source>
        <dbReference type="Pfam" id="PF06441"/>
    </source>
</evidence>
<protein>
    <submittedName>
        <fullName evidence="6">Alpha/Beta hydrolase protein</fullName>
    </submittedName>
</protein>
<dbReference type="Proteomes" id="UP000481861">
    <property type="component" value="Unassembled WGS sequence"/>
</dbReference>
<dbReference type="Gene3D" id="3.40.50.1820">
    <property type="entry name" value="alpha/beta hydrolase"/>
    <property type="match status" value="1"/>
</dbReference>
<dbReference type="InterPro" id="IPR010497">
    <property type="entry name" value="Epoxide_hydro_N"/>
</dbReference>
<name>A0A7C8HYV7_9PLEO</name>
<comment type="caution">
    <text evidence="6">The sequence shown here is derived from an EMBL/GenBank/DDBJ whole genome shotgun (WGS) entry which is preliminary data.</text>
</comment>